<dbReference type="PANTHER" id="PTHR48056:SF81">
    <property type="entry name" value="RECEPTOR PROTEIN-TYROSINE KINASE CEPR1"/>
    <property type="match status" value="1"/>
</dbReference>
<dbReference type="InterPro" id="IPR032675">
    <property type="entry name" value="LRR_dom_sf"/>
</dbReference>
<dbReference type="EMBL" id="MDYQ01000012">
    <property type="protein sequence ID" value="PRP88303.1"/>
    <property type="molecule type" value="Genomic_DNA"/>
</dbReference>
<evidence type="ECO:0000256" key="8">
    <source>
        <dbReference type="ARBA" id="ARBA00023136"/>
    </source>
</evidence>
<dbReference type="SUPFAM" id="SSF52058">
    <property type="entry name" value="L domain-like"/>
    <property type="match status" value="1"/>
</dbReference>
<name>A0A2P6NWG4_9EUKA</name>
<feature type="signal peptide" evidence="12">
    <location>
        <begin position="1"/>
        <end position="20"/>
    </location>
</feature>
<keyword evidence="6" id="KW-0418">Kinase</keyword>
<dbReference type="GO" id="GO:0050793">
    <property type="term" value="P:regulation of developmental process"/>
    <property type="evidence" value="ECO:0007669"/>
    <property type="project" value="UniProtKB-ARBA"/>
</dbReference>
<dbReference type="InParanoid" id="A0A2P6NWG4"/>
<dbReference type="OrthoDB" id="1668230at2759"/>
<dbReference type="InterPro" id="IPR008266">
    <property type="entry name" value="Tyr_kinase_AS"/>
</dbReference>
<dbReference type="InterPro" id="IPR011009">
    <property type="entry name" value="Kinase-like_dom_sf"/>
</dbReference>
<dbReference type="GO" id="GO:0048468">
    <property type="term" value="P:cell development"/>
    <property type="evidence" value="ECO:0007669"/>
    <property type="project" value="UniProtKB-ARBA"/>
</dbReference>
<dbReference type="Pfam" id="PF00560">
    <property type="entry name" value="LRR_1"/>
    <property type="match status" value="3"/>
</dbReference>
<evidence type="ECO:0000313" key="15">
    <source>
        <dbReference type="Proteomes" id="UP000241769"/>
    </source>
</evidence>
<dbReference type="AlphaFoldDB" id="A0A2P6NWG4"/>
<dbReference type="Gene3D" id="1.10.510.10">
    <property type="entry name" value="Transferase(Phosphotransferase) domain 1"/>
    <property type="match status" value="1"/>
</dbReference>
<evidence type="ECO:0000256" key="2">
    <source>
        <dbReference type="ARBA" id="ARBA00022614"/>
    </source>
</evidence>
<reference evidence="14 15" key="1">
    <citation type="journal article" date="2018" name="Genome Biol. Evol.">
        <title>Multiple Roots of Fruiting Body Formation in Amoebozoa.</title>
        <authorList>
            <person name="Hillmann F."/>
            <person name="Forbes G."/>
            <person name="Novohradska S."/>
            <person name="Ferling I."/>
            <person name="Riege K."/>
            <person name="Groth M."/>
            <person name="Westermann M."/>
            <person name="Marz M."/>
            <person name="Spaller T."/>
            <person name="Winckler T."/>
            <person name="Schaap P."/>
            <person name="Glockner G."/>
        </authorList>
    </citation>
    <scope>NUCLEOTIDE SEQUENCE [LARGE SCALE GENOMIC DNA]</scope>
    <source>
        <strain evidence="14 15">Jena</strain>
    </source>
</reference>
<keyword evidence="8 11" id="KW-0472">Membrane</keyword>
<dbReference type="InterPro" id="IPR020635">
    <property type="entry name" value="Tyr_kinase_cat_dom"/>
</dbReference>
<dbReference type="Gene3D" id="3.80.10.10">
    <property type="entry name" value="Ribonuclease Inhibitor"/>
    <property type="match status" value="4"/>
</dbReference>
<dbReference type="SUPFAM" id="SSF56112">
    <property type="entry name" value="Protein kinase-like (PK-like)"/>
    <property type="match status" value="1"/>
</dbReference>
<proteinExistence type="predicted"/>
<dbReference type="PROSITE" id="PS00107">
    <property type="entry name" value="PROTEIN_KINASE_ATP"/>
    <property type="match status" value="1"/>
</dbReference>
<dbReference type="GO" id="GO:0004713">
    <property type="term" value="F:protein tyrosine kinase activity"/>
    <property type="evidence" value="ECO:0007669"/>
    <property type="project" value="UniProtKB-KW"/>
</dbReference>
<protein>
    <recommendedName>
        <fullName evidence="13">Protein kinase domain-containing protein</fullName>
    </recommendedName>
</protein>
<feature type="binding site" evidence="10">
    <location>
        <position position="803"/>
    </location>
    <ligand>
        <name>ATP</name>
        <dbReference type="ChEBI" id="CHEBI:30616"/>
    </ligand>
</feature>
<evidence type="ECO:0000256" key="12">
    <source>
        <dbReference type="SAM" id="SignalP"/>
    </source>
</evidence>
<dbReference type="FunFam" id="1.10.510.10:FF:001512">
    <property type="entry name" value="Receptor tyrosine-protein kinase erbB-2"/>
    <property type="match status" value="1"/>
</dbReference>
<feature type="transmembrane region" description="Helical" evidence="11">
    <location>
        <begin position="726"/>
        <end position="751"/>
    </location>
</feature>
<dbReference type="Proteomes" id="UP000241769">
    <property type="component" value="Unassembled WGS sequence"/>
</dbReference>
<keyword evidence="3" id="KW-0808">Transferase</keyword>
<accession>A0A2P6NWG4</accession>
<keyword evidence="7 10" id="KW-0067">ATP-binding</keyword>
<evidence type="ECO:0000259" key="13">
    <source>
        <dbReference type="PROSITE" id="PS50011"/>
    </source>
</evidence>
<feature type="chain" id="PRO_5015197206" description="Protein kinase domain-containing protein" evidence="12">
    <location>
        <begin position="21"/>
        <end position="1114"/>
    </location>
</feature>
<keyword evidence="12" id="KW-0732">Signal</keyword>
<keyword evidence="9" id="KW-0829">Tyrosine-protein kinase</keyword>
<comment type="caution">
    <text evidence="14">The sequence shown here is derived from an EMBL/GenBank/DDBJ whole genome shotgun (WGS) entry which is preliminary data.</text>
</comment>
<dbReference type="Pfam" id="PF07714">
    <property type="entry name" value="PK_Tyr_Ser-Thr"/>
    <property type="match status" value="1"/>
</dbReference>
<dbReference type="CDD" id="cd00192">
    <property type="entry name" value="PTKc"/>
    <property type="match status" value="1"/>
</dbReference>
<evidence type="ECO:0000256" key="1">
    <source>
        <dbReference type="ARBA" id="ARBA00004308"/>
    </source>
</evidence>
<dbReference type="PROSITE" id="PS00109">
    <property type="entry name" value="PROTEIN_KINASE_TYR"/>
    <property type="match status" value="1"/>
</dbReference>
<evidence type="ECO:0000256" key="9">
    <source>
        <dbReference type="ARBA" id="ARBA00023137"/>
    </source>
</evidence>
<keyword evidence="11" id="KW-1133">Transmembrane helix</keyword>
<evidence type="ECO:0000256" key="4">
    <source>
        <dbReference type="ARBA" id="ARBA00022737"/>
    </source>
</evidence>
<gene>
    <name evidence="14" type="ORF">PROFUN_03412</name>
</gene>
<dbReference type="InterPro" id="IPR001245">
    <property type="entry name" value="Ser-Thr/Tyr_kinase_cat_dom"/>
</dbReference>
<dbReference type="GO" id="GO:0005524">
    <property type="term" value="F:ATP binding"/>
    <property type="evidence" value="ECO:0007669"/>
    <property type="project" value="UniProtKB-UniRule"/>
</dbReference>
<dbReference type="PANTHER" id="PTHR48056">
    <property type="entry name" value="LRR RECEPTOR-LIKE SERINE/THREONINE-PROTEIN KINASE-RELATED"/>
    <property type="match status" value="1"/>
</dbReference>
<dbReference type="InterPro" id="IPR001611">
    <property type="entry name" value="Leu-rich_rpt"/>
</dbReference>
<dbReference type="InterPro" id="IPR050647">
    <property type="entry name" value="Plant_LRR-RLKs"/>
</dbReference>
<comment type="subcellular location">
    <subcellularLocation>
        <location evidence="1">Endomembrane system</location>
    </subcellularLocation>
</comment>
<keyword evidence="15" id="KW-1185">Reference proteome</keyword>
<keyword evidence="2" id="KW-0433">Leucine-rich repeat</keyword>
<keyword evidence="4" id="KW-0677">Repeat</keyword>
<dbReference type="PRINTS" id="PR00109">
    <property type="entry name" value="TYRKINASE"/>
</dbReference>
<dbReference type="GO" id="GO:0012505">
    <property type="term" value="C:endomembrane system"/>
    <property type="evidence" value="ECO:0007669"/>
    <property type="project" value="UniProtKB-SubCell"/>
</dbReference>
<evidence type="ECO:0000256" key="5">
    <source>
        <dbReference type="ARBA" id="ARBA00022741"/>
    </source>
</evidence>
<sequence>MSNTRMKVFLFSILIHTIHAYDDASVLKEFYEALGGPYWYHTEGWDEIETLGISECHGIQDYGGEIYVDLASNNLTGAIPDSFGYLSTRFVFINLSNNRITGPIPSSINNLTSKPPNLSDLHLTNTLDVAALMIRSNALTGQIPDLSNMYQLDVLQLQNNQLSGTLPSLPPLIEVVDLSFNELYGNISNYLRNFTHLRSLSLYNNNLSGDLSFEPVSNNCTLSVLQVRLYARWGLRFSIVQLQNNAFTGVIYQILSIDDTKTCIAQSLSHLDLSFNQLTGYHIVGGSQRSPHTFKSLNYVNLASNQISGPIPTDIFVYTLTDVNLQNNFFGGNIPGSIAYNAMNLRSLQLDYNQLTGDIPASISSLVLLQVFTASNNALTFQDDLFLTGFISITRLSLASNDIHQPIDVFGIDQMPNLEQIDLSDNEIYGDLPDDLWSDLVYLNSISLSRNNLTGRIDPYCASCFHLRYVDISYNHLSGDLTWVSSLSSILSLDVSHNEFQGDFPVVANSIHFLDASHNHLSGPITTLSSSLQKQLQMLLIESNQFNGSLPDFSGFPYLIRVNASDNLFRYANGSHISDLTPLCDFSLNPFECPISWRIHTRCGASCIQKDNSTAVVVVTMDTSYDRFDVNRFIYTLASGINITESRIHILSVRRGSVIVTMQIDPPSPQSINEAPSDYIVQQLMAFNENSGDYVQSDVIDGLNITDVSLPVSPEVGKTSRLSGGAIAGIVIGSIFFVVIVTGIFFTFFFLRRRSKKDILAGIETPSLQHLLLSDVQIGTIIGAGNFGQVYKGEWNGTTIALKGIKDKSELHKFKDEILLLHNLNHPNVVRLFGLHEVGDQMYMVLEYAEMGSMDQLFRNSEWADYISNKDLIVFVYDLCNGLRYLQSQNILHRDLAARNLLIDGSGSVKISDFGLSKVNDFYDTTSKTIPYRWSAPEVIKNQHSSRASDIWSFGVVVWEIFSMGRTPYLEMSNSEVIDHVTSGGRLKKPERCPDRMWNIVVECWHEDPQKRPNISEICESVTEAFPKMVGNGNRRTVYSNERQKKEHPQSETSMEYVNVEARADEGVGEVRRIASRVVKSPPRSPQTDRRPIYVYDPLVEHEMKAIEPTYELE</sequence>
<evidence type="ECO:0000256" key="11">
    <source>
        <dbReference type="SAM" id="Phobius"/>
    </source>
</evidence>
<feature type="domain" description="Protein kinase" evidence="13">
    <location>
        <begin position="776"/>
        <end position="1026"/>
    </location>
</feature>
<dbReference type="STRING" id="1890364.A0A2P6NWG4"/>
<dbReference type="PROSITE" id="PS50011">
    <property type="entry name" value="PROTEIN_KINASE_DOM"/>
    <property type="match status" value="1"/>
</dbReference>
<evidence type="ECO:0000313" key="14">
    <source>
        <dbReference type="EMBL" id="PRP88303.1"/>
    </source>
</evidence>
<evidence type="ECO:0000256" key="6">
    <source>
        <dbReference type="ARBA" id="ARBA00022777"/>
    </source>
</evidence>
<dbReference type="InterPro" id="IPR017441">
    <property type="entry name" value="Protein_kinase_ATP_BS"/>
</dbReference>
<dbReference type="SUPFAM" id="SSF52047">
    <property type="entry name" value="RNI-like"/>
    <property type="match status" value="1"/>
</dbReference>
<organism evidence="14 15">
    <name type="scientific">Planoprotostelium fungivorum</name>
    <dbReference type="NCBI Taxonomy" id="1890364"/>
    <lineage>
        <taxon>Eukaryota</taxon>
        <taxon>Amoebozoa</taxon>
        <taxon>Evosea</taxon>
        <taxon>Variosea</taxon>
        <taxon>Cavosteliida</taxon>
        <taxon>Cavosteliaceae</taxon>
        <taxon>Planoprotostelium</taxon>
    </lineage>
</organism>
<evidence type="ECO:0000256" key="3">
    <source>
        <dbReference type="ARBA" id="ARBA00022679"/>
    </source>
</evidence>
<dbReference type="SMART" id="SM00219">
    <property type="entry name" value="TyrKc"/>
    <property type="match status" value="1"/>
</dbReference>
<dbReference type="InterPro" id="IPR000719">
    <property type="entry name" value="Prot_kinase_dom"/>
</dbReference>
<dbReference type="Pfam" id="PF13855">
    <property type="entry name" value="LRR_8"/>
    <property type="match status" value="1"/>
</dbReference>
<evidence type="ECO:0000256" key="7">
    <source>
        <dbReference type="ARBA" id="ARBA00022840"/>
    </source>
</evidence>
<keyword evidence="11" id="KW-0812">Transmembrane</keyword>
<keyword evidence="5 10" id="KW-0547">Nucleotide-binding</keyword>
<evidence type="ECO:0000256" key="10">
    <source>
        <dbReference type="PROSITE-ProRule" id="PRU10141"/>
    </source>
</evidence>